<dbReference type="Pfam" id="PF03466">
    <property type="entry name" value="LysR_substrate"/>
    <property type="match status" value="1"/>
</dbReference>
<evidence type="ECO:0000256" key="3">
    <source>
        <dbReference type="ARBA" id="ARBA00023125"/>
    </source>
</evidence>
<keyword evidence="4" id="KW-0804">Transcription</keyword>
<accession>A0A1P8EGA9</accession>
<sequence length="310" mass="35407">MNLSHSIDIRALRLFVQVYDAQNFSTVARKEVVSASLISRTIQQLENALEQQLFYRNTRAITPTESGHLFYEYAKRILDQFDEAQEALQDKTVEPSGLIRINAPVFFGQRHIAPWLTGLCKRYPKLSIELIQTDEYIDPFRDSTDLVFRIGVLNDSSLHARVFGAQKYYLAASPEYLCRYGQPQQPAQLLEHKALVYKGFEGPNRWLIKEADGAWTQLPVHALMTSNNAESLMRAALDGLGIVMFPDWLIGEALKSGDLVQLLQPHEVSIKSQPQYIAAIYPNARHPPLNVRAVIDYFSEIYGTPLYWQY</sequence>
<evidence type="ECO:0000256" key="1">
    <source>
        <dbReference type="ARBA" id="ARBA00009437"/>
    </source>
</evidence>
<evidence type="ECO:0000259" key="5">
    <source>
        <dbReference type="PROSITE" id="PS50931"/>
    </source>
</evidence>
<name>A0A1P8EGA9_9GAMM</name>
<dbReference type="GO" id="GO:0006351">
    <property type="term" value="P:DNA-templated transcription"/>
    <property type="evidence" value="ECO:0007669"/>
    <property type="project" value="TreeGrafter"/>
</dbReference>
<dbReference type="RefSeq" id="WP_076032352.1">
    <property type="nucleotide sequence ID" value="NZ_BKJU01000099.1"/>
</dbReference>
<keyword evidence="2" id="KW-0805">Transcription regulation</keyword>
<dbReference type="InterPro" id="IPR005119">
    <property type="entry name" value="LysR_subst-bd"/>
</dbReference>
<dbReference type="CDD" id="cd08422">
    <property type="entry name" value="PBP2_CrgA_like"/>
    <property type="match status" value="1"/>
</dbReference>
<dbReference type="InterPro" id="IPR000847">
    <property type="entry name" value="LysR_HTH_N"/>
</dbReference>
<dbReference type="eggNOG" id="COG0583">
    <property type="taxonomic scope" value="Bacteria"/>
</dbReference>
<dbReference type="InterPro" id="IPR058163">
    <property type="entry name" value="LysR-type_TF_proteobact-type"/>
</dbReference>
<dbReference type="GO" id="GO:0003700">
    <property type="term" value="F:DNA-binding transcription factor activity"/>
    <property type="evidence" value="ECO:0007669"/>
    <property type="project" value="InterPro"/>
</dbReference>
<dbReference type="FunFam" id="1.10.10.10:FF:000001">
    <property type="entry name" value="LysR family transcriptional regulator"/>
    <property type="match status" value="1"/>
</dbReference>
<dbReference type="STRING" id="487316.BEN76_04155"/>
<evidence type="ECO:0000256" key="2">
    <source>
        <dbReference type="ARBA" id="ARBA00023015"/>
    </source>
</evidence>
<dbReference type="PANTHER" id="PTHR30537:SF5">
    <property type="entry name" value="HTH-TYPE TRANSCRIPTIONAL ACTIVATOR TTDR-RELATED"/>
    <property type="match status" value="1"/>
</dbReference>
<protein>
    <submittedName>
        <fullName evidence="6">LysR family transcriptional regulator</fullName>
    </submittedName>
</protein>
<comment type="similarity">
    <text evidence="1">Belongs to the LysR transcriptional regulatory family.</text>
</comment>
<reference evidence="6 7" key="1">
    <citation type="submission" date="2016-08" db="EMBL/GenBank/DDBJ databases">
        <title>Complete genome sequence of Acinetobacter baylyi strain GFJ2.</title>
        <authorList>
            <person name="Tabata M."/>
            <person name="Kuboki S."/>
            <person name="Gibu N."/>
            <person name="Kinouchi Y."/>
            <person name="Vangnai A."/>
            <person name="Kasai D."/>
            <person name="Fukuda M."/>
        </authorList>
    </citation>
    <scope>NUCLEOTIDE SEQUENCE [LARGE SCALE GENOMIC DNA]</scope>
    <source>
        <strain evidence="6 7">GFJ2</strain>
    </source>
</reference>
<keyword evidence="3" id="KW-0238">DNA-binding</keyword>
<feature type="domain" description="HTH lysR-type" evidence="5">
    <location>
        <begin position="7"/>
        <end position="64"/>
    </location>
</feature>
<proteinExistence type="inferred from homology"/>
<dbReference type="SUPFAM" id="SSF46785">
    <property type="entry name" value="Winged helix' DNA-binding domain"/>
    <property type="match status" value="1"/>
</dbReference>
<evidence type="ECO:0000256" key="4">
    <source>
        <dbReference type="ARBA" id="ARBA00023163"/>
    </source>
</evidence>
<dbReference type="Pfam" id="PF00126">
    <property type="entry name" value="HTH_1"/>
    <property type="match status" value="1"/>
</dbReference>
<dbReference type="PANTHER" id="PTHR30537">
    <property type="entry name" value="HTH-TYPE TRANSCRIPTIONAL REGULATOR"/>
    <property type="match status" value="1"/>
</dbReference>
<dbReference type="InterPro" id="IPR036390">
    <property type="entry name" value="WH_DNA-bd_sf"/>
</dbReference>
<dbReference type="PROSITE" id="PS50931">
    <property type="entry name" value="HTH_LYSR"/>
    <property type="match status" value="1"/>
</dbReference>
<evidence type="ECO:0000313" key="7">
    <source>
        <dbReference type="Proteomes" id="UP000185674"/>
    </source>
</evidence>
<gene>
    <name evidence="6" type="ORF">BEN76_04155</name>
</gene>
<dbReference type="InterPro" id="IPR036388">
    <property type="entry name" value="WH-like_DNA-bd_sf"/>
</dbReference>
<dbReference type="Gene3D" id="3.40.190.290">
    <property type="match status" value="1"/>
</dbReference>
<dbReference type="AlphaFoldDB" id="A0A1P8EGA9"/>
<dbReference type="SUPFAM" id="SSF53850">
    <property type="entry name" value="Periplasmic binding protein-like II"/>
    <property type="match status" value="1"/>
</dbReference>
<dbReference type="EMBL" id="CP016896">
    <property type="protein sequence ID" value="APV35253.1"/>
    <property type="molecule type" value="Genomic_DNA"/>
</dbReference>
<evidence type="ECO:0000313" key="6">
    <source>
        <dbReference type="EMBL" id="APV35253.1"/>
    </source>
</evidence>
<dbReference type="Gene3D" id="1.10.10.10">
    <property type="entry name" value="Winged helix-like DNA-binding domain superfamily/Winged helix DNA-binding domain"/>
    <property type="match status" value="1"/>
</dbReference>
<dbReference type="KEGG" id="asol:BEN76_04155"/>
<organism evidence="6 7">
    <name type="scientific">Acinetobacter soli</name>
    <dbReference type="NCBI Taxonomy" id="487316"/>
    <lineage>
        <taxon>Bacteria</taxon>
        <taxon>Pseudomonadati</taxon>
        <taxon>Pseudomonadota</taxon>
        <taxon>Gammaproteobacteria</taxon>
        <taxon>Moraxellales</taxon>
        <taxon>Moraxellaceae</taxon>
        <taxon>Acinetobacter</taxon>
    </lineage>
</organism>
<dbReference type="Proteomes" id="UP000185674">
    <property type="component" value="Chromosome"/>
</dbReference>
<dbReference type="GO" id="GO:0043565">
    <property type="term" value="F:sequence-specific DNA binding"/>
    <property type="evidence" value="ECO:0007669"/>
    <property type="project" value="TreeGrafter"/>
</dbReference>